<gene>
    <name evidence="2" type="ORF">N1F79_01055</name>
</gene>
<organism evidence="2 3">
    <name type="scientific">Flavivirga spongiicola</name>
    <dbReference type="NCBI Taxonomy" id="421621"/>
    <lineage>
        <taxon>Bacteria</taxon>
        <taxon>Pseudomonadati</taxon>
        <taxon>Bacteroidota</taxon>
        <taxon>Flavobacteriia</taxon>
        <taxon>Flavobacteriales</taxon>
        <taxon>Flavobacteriaceae</taxon>
        <taxon>Flavivirga</taxon>
    </lineage>
</organism>
<keyword evidence="3" id="KW-1185">Reference proteome</keyword>
<name>A0ABU7XMK2_9FLAO</name>
<proteinExistence type="predicted"/>
<comment type="caution">
    <text evidence="2">The sequence shown here is derived from an EMBL/GenBank/DDBJ whole genome shotgun (WGS) entry which is preliminary data.</text>
</comment>
<evidence type="ECO:0000259" key="1">
    <source>
        <dbReference type="Pfam" id="PF05598"/>
    </source>
</evidence>
<dbReference type="Proteomes" id="UP001337305">
    <property type="component" value="Unassembled WGS sequence"/>
</dbReference>
<accession>A0ABU7XMK2</accession>
<sequence>MENLTSDHELIRHCSMRLDILYFLSYNLDDKFPWHSNIRCIRQLFPEAIFETVFTHIFELCVNKRMVSDHTQAIDSVPIKASVKRLK</sequence>
<evidence type="ECO:0000313" key="3">
    <source>
        <dbReference type="Proteomes" id="UP001337305"/>
    </source>
</evidence>
<feature type="domain" description="Transposase InsH N-terminal" evidence="1">
    <location>
        <begin position="1"/>
        <end position="43"/>
    </location>
</feature>
<dbReference type="EMBL" id="JAODOP010000001">
    <property type="protein sequence ID" value="MEF3831704.1"/>
    <property type="molecule type" value="Genomic_DNA"/>
</dbReference>
<reference evidence="2 3" key="1">
    <citation type="submission" date="2022-09" db="EMBL/GenBank/DDBJ databases">
        <title>Genome sequencing of Flavivirga sp. MEBiC05379.</title>
        <authorList>
            <person name="Oh H.-M."/>
            <person name="Kwon K.K."/>
            <person name="Park M.J."/>
            <person name="Yang S.-H."/>
        </authorList>
    </citation>
    <scope>NUCLEOTIDE SEQUENCE [LARGE SCALE GENOMIC DNA]</scope>
    <source>
        <strain evidence="2 3">MEBiC05379</strain>
    </source>
</reference>
<dbReference type="InterPro" id="IPR008490">
    <property type="entry name" value="Transposase_InsH_N"/>
</dbReference>
<dbReference type="Pfam" id="PF05598">
    <property type="entry name" value="DUF772"/>
    <property type="match status" value="1"/>
</dbReference>
<protein>
    <submittedName>
        <fullName evidence="2">Transposase</fullName>
    </submittedName>
</protein>
<evidence type="ECO:0000313" key="2">
    <source>
        <dbReference type="EMBL" id="MEF3831704.1"/>
    </source>
</evidence>